<dbReference type="GO" id="GO:0071218">
    <property type="term" value="P:cellular response to misfolded protein"/>
    <property type="evidence" value="ECO:0007669"/>
    <property type="project" value="TreeGrafter"/>
</dbReference>
<dbReference type="SUPFAM" id="SSF46565">
    <property type="entry name" value="Chaperone J-domain"/>
    <property type="match status" value="1"/>
</dbReference>
<gene>
    <name evidence="3" type="ORF">JAAARDRAFT_183392</name>
</gene>
<accession>A0A067PP78</accession>
<dbReference type="PANTHER" id="PTHR43908">
    <property type="entry name" value="AT29763P-RELATED"/>
    <property type="match status" value="1"/>
</dbReference>
<dbReference type="Pfam" id="PF00226">
    <property type="entry name" value="DnaJ"/>
    <property type="match status" value="1"/>
</dbReference>
<dbReference type="PROSITE" id="PS50076">
    <property type="entry name" value="DNAJ_2"/>
    <property type="match status" value="1"/>
</dbReference>
<dbReference type="GO" id="GO:0005789">
    <property type="term" value="C:endoplasmic reticulum membrane"/>
    <property type="evidence" value="ECO:0007669"/>
    <property type="project" value="TreeGrafter"/>
</dbReference>
<keyword evidence="4" id="KW-1185">Reference proteome</keyword>
<dbReference type="AlphaFoldDB" id="A0A067PP78"/>
<evidence type="ECO:0000256" key="1">
    <source>
        <dbReference type="SAM" id="MobiDB-lite"/>
    </source>
</evidence>
<dbReference type="HOGENOM" id="CLU_052555_1_0_1"/>
<evidence type="ECO:0000313" key="3">
    <source>
        <dbReference type="EMBL" id="KDQ53102.1"/>
    </source>
</evidence>
<evidence type="ECO:0000313" key="4">
    <source>
        <dbReference type="Proteomes" id="UP000027265"/>
    </source>
</evidence>
<dbReference type="PANTHER" id="PTHR43908:SF3">
    <property type="entry name" value="AT29763P-RELATED"/>
    <property type="match status" value="1"/>
</dbReference>
<dbReference type="GO" id="GO:0030544">
    <property type="term" value="F:Hsp70 protein binding"/>
    <property type="evidence" value="ECO:0007669"/>
    <property type="project" value="TreeGrafter"/>
</dbReference>
<dbReference type="Proteomes" id="UP000027265">
    <property type="component" value="Unassembled WGS sequence"/>
</dbReference>
<sequence>MLSYVLSSASTYFYVPFEDEQGKDTDTDDSEASLPLIEWRDQDYSSSSSSSASSSGSSTPECSSSALPPSGSSFSKSSPYPNNSKGKNKQSTSNDSDETQTISYILSQNDLYKILGIPRSKVGDKSALRRAYLSRSRGCHPDKHPSSPHATLAFQKVCLAYDVLSKPSTRRLYDASPSPQSFFEAPDSGFGPSPWSSTRMGGNAWAEETFRGVVIGVFNDFLEGDLEMVRTLLRAINDINPALRLGEEGIDSVLIALESIRERALTCRTCILTLHTQLSLILSLTQSLRSLSYFDIINRSRLTIQLARITLNLPLAVEAAIRERGEDGGYYERGGGGRSGIETGERAVFLPKRVSGLIRGIVLVLERMERILK</sequence>
<dbReference type="InterPro" id="IPR036869">
    <property type="entry name" value="J_dom_sf"/>
</dbReference>
<feature type="domain" description="J" evidence="2">
    <location>
        <begin position="110"/>
        <end position="177"/>
    </location>
</feature>
<dbReference type="InterPro" id="IPR051100">
    <property type="entry name" value="DnaJ_subfamily_B/C"/>
</dbReference>
<proteinExistence type="predicted"/>
<dbReference type="EMBL" id="KL197735">
    <property type="protein sequence ID" value="KDQ53102.1"/>
    <property type="molecule type" value="Genomic_DNA"/>
</dbReference>
<protein>
    <recommendedName>
        <fullName evidence="2">J domain-containing protein</fullName>
    </recommendedName>
</protein>
<reference evidence="4" key="1">
    <citation type="journal article" date="2014" name="Proc. Natl. Acad. Sci. U.S.A.">
        <title>Extensive sampling of basidiomycete genomes demonstrates inadequacy of the white-rot/brown-rot paradigm for wood decay fungi.</title>
        <authorList>
            <person name="Riley R."/>
            <person name="Salamov A.A."/>
            <person name="Brown D.W."/>
            <person name="Nagy L.G."/>
            <person name="Floudas D."/>
            <person name="Held B.W."/>
            <person name="Levasseur A."/>
            <person name="Lombard V."/>
            <person name="Morin E."/>
            <person name="Otillar R."/>
            <person name="Lindquist E.A."/>
            <person name="Sun H."/>
            <person name="LaButti K.M."/>
            <person name="Schmutz J."/>
            <person name="Jabbour D."/>
            <person name="Luo H."/>
            <person name="Baker S.E."/>
            <person name="Pisabarro A.G."/>
            <person name="Walton J.D."/>
            <person name="Blanchette R.A."/>
            <person name="Henrissat B."/>
            <person name="Martin F."/>
            <person name="Cullen D."/>
            <person name="Hibbett D.S."/>
            <person name="Grigoriev I.V."/>
        </authorList>
    </citation>
    <scope>NUCLEOTIDE SEQUENCE [LARGE SCALE GENOMIC DNA]</scope>
    <source>
        <strain evidence="4">MUCL 33604</strain>
    </source>
</reference>
<dbReference type="SMART" id="SM00271">
    <property type="entry name" value="DnaJ"/>
    <property type="match status" value="1"/>
</dbReference>
<dbReference type="InParanoid" id="A0A067PP78"/>
<feature type="region of interest" description="Disordered" evidence="1">
    <location>
        <begin position="16"/>
        <end position="98"/>
    </location>
</feature>
<dbReference type="OrthoDB" id="259708at2759"/>
<organism evidence="3 4">
    <name type="scientific">Jaapia argillacea MUCL 33604</name>
    <dbReference type="NCBI Taxonomy" id="933084"/>
    <lineage>
        <taxon>Eukaryota</taxon>
        <taxon>Fungi</taxon>
        <taxon>Dikarya</taxon>
        <taxon>Basidiomycota</taxon>
        <taxon>Agaricomycotina</taxon>
        <taxon>Agaricomycetes</taxon>
        <taxon>Agaricomycetidae</taxon>
        <taxon>Jaapiales</taxon>
        <taxon>Jaapiaceae</taxon>
        <taxon>Jaapia</taxon>
    </lineage>
</organism>
<dbReference type="STRING" id="933084.A0A067PP78"/>
<dbReference type="CDD" id="cd06257">
    <property type="entry name" value="DnaJ"/>
    <property type="match status" value="1"/>
</dbReference>
<dbReference type="Gene3D" id="1.10.287.110">
    <property type="entry name" value="DnaJ domain"/>
    <property type="match status" value="1"/>
</dbReference>
<dbReference type="InterPro" id="IPR001623">
    <property type="entry name" value="DnaJ_domain"/>
</dbReference>
<name>A0A067PP78_9AGAM</name>
<evidence type="ECO:0000259" key="2">
    <source>
        <dbReference type="PROSITE" id="PS50076"/>
    </source>
</evidence>
<feature type="compositionally biased region" description="Low complexity" evidence="1">
    <location>
        <begin position="45"/>
        <end position="85"/>
    </location>
</feature>